<proteinExistence type="predicted"/>
<dbReference type="InterPro" id="IPR032675">
    <property type="entry name" value="LRR_dom_sf"/>
</dbReference>
<evidence type="ECO:0000313" key="2">
    <source>
        <dbReference type="Proteomes" id="UP000053424"/>
    </source>
</evidence>
<dbReference type="AlphaFoldDB" id="A0A0C2YTL2"/>
<reference evidence="2" key="2">
    <citation type="submission" date="2015-01" db="EMBL/GenBank/DDBJ databases">
        <title>Evolutionary Origins and Diversification of the Mycorrhizal Mutualists.</title>
        <authorList>
            <consortium name="DOE Joint Genome Institute"/>
            <consortium name="Mycorrhizal Genomics Consortium"/>
            <person name="Kohler A."/>
            <person name="Kuo A."/>
            <person name="Nagy L.G."/>
            <person name="Floudas D."/>
            <person name="Copeland A."/>
            <person name="Barry K.W."/>
            <person name="Cichocki N."/>
            <person name="Veneault-Fourrey C."/>
            <person name="LaButti K."/>
            <person name="Lindquist E.A."/>
            <person name="Lipzen A."/>
            <person name="Lundell T."/>
            <person name="Morin E."/>
            <person name="Murat C."/>
            <person name="Riley R."/>
            <person name="Ohm R."/>
            <person name="Sun H."/>
            <person name="Tunlid A."/>
            <person name="Henrissat B."/>
            <person name="Grigoriev I.V."/>
            <person name="Hibbett D.S."/>
            <person name="Martin F."/>
        </authorList>
    </citation>
    <scope>NUCLEOTIDE SEQUENCE [LARGE SCALE GENOMIC DNA]</scope>
    <source>
        <strain evidence="2">h7</strain>
    </source>
</reference>
<keyword evidence="2" id="KW-1185">Reference proteome</keyword>
<evidence type="ECO:0000313" key="1">
    <source>
        <dbReference type="EMBL" id="KIM44352.1"/>
    </source>
</evidence>
<dbReference type="EMBL" id="KN831774">
    <property type="protein sequence ID" value="KIM44352.1"/>
    <property type="molecule type" value="Genomic_DNA"/>
</dbReference>
<gene>
    <name evidence="1" type="ORF">M413DRAFT_443348</name>
</gene>
<protein>
    <submittedName>
        <fullName evidence="1">Uncharacterized protein</fullName>
    </submittedName>
</protein>
<reference evidence="1 2" key="1">
    <citation type="submission" date="2014-04" db="EMBL/GenBank/DDBJ databases">
        <authorList>
            <consortium name="DOE Joint Genome Institute"/>
            <person name="Kuo A."/>
            <person name="Gay G."/>
            <person name="Dore J."/>
            <person name="Kohler A."/>
            <person name="Nagy L.G."/>
            <person name="Floudas D."/>
            <person name="Copeland A."/>
            <person name="Barry K.W."/>
            <person name="Cichocki N."/>
            <person name="Veneault-Fourrey C."/>
            <person name="LaButti K."/>
            <person name="Lindquist E.A."/>
            <person name="Lipzen A."/>
            <person name="Lundell T."/>
            <person name="Morin E."/>
            <person name="Murat C."/>
            <person name="Sun H."/>
            <person name="Tunlid A."/>
            <person name="Henrissat B."/>
            <person name="Grigoriev I.V."/>
            <person name="Hibbett D.S."/>
            <person name="Martin F."/>
            <person name="Nordberg H.P."/>
            <person name="Cantor M.N."/>
            <person name="Hua S.X."/>
        </authorList>
    </citation>
    <scope>NUCLEOTIDE SEQUENCE [LARGE SCALE GENOMIC DNA]</scope>
    <source>
        <strain evidence="2">h7</strain>
    </source>
</reference>
<sequence>MPVKSKKRVKRSPVEITVKAAETLPFPNKGSKVLELPVELLMEILSYFGRLPIPLTADKNLSSLGVDTERSSRYLERTDVLRALSQTCKVWRHLFFPLLWERLEPCLTHSSGCAWYKLFGESLIRKSSFVCENPAIASHVRSMSVVFSRYSPATVLPACVRAIEALPNLHTLQIVRTHDKMANALKEAFDGHVFPGVRTISLPSHAHHILRCCPEVRKVICNIRMDASTLVSAISNSCKKVEEIQGFRGTEKVMKRLAKAVPNLRSIKFDYPIPSSHLQHFSLLKKLAHITLFSNQIFEKDAMVDAESLACITLAKDIVRKAEGRRTVTVEYYDLFRNTHPAWSRGFNVDI</sequence>
<dbReference type="HOGENOM" id="CLU_054439_0_0_1"/>
<dbReference type="Proteomes" id="UP000053424">
    <property type="component" value="Unassembled WGS sequence"/>
</dbReference>
<accession>A0A0C2YTL2</accession>
<dbReference type="OrthoDB" id="3251070at2759"/>
<name>A0A0C2YTL2_HEBCY</name>
<organism evidence="1 2">
    <name type="scientific">Hebeloma cylindrosporum</name>
    <dbReference type="NCBI Taxonomy" id="76867"/>
    <lineage>
        <taxon>Eukaryota</taxon>
        <taxon>Fungi</taxon>
        <taxon>Dikarya</taxon>
        <taxon>Basidiomycota</taxon>
        <taxon>Agaricomycotina</taxon>
        <taxon>Agaricomycetes</taxon>
        <taxon>Agaricomycetidae</taxon>
        <taxon>Agaricales</taxon>
        <taxon>Agaricineae</taxon>
        <taxon>Hymenogastraceae</taxon>
        <taxon>Hebeloma</taxon>
    </lineage>
</organism>
<dbReference type="Gene3D" id="3.80.10.10">
    <property type="entry name" value="Ribonuclease Inhibitor"/>
    <property type="match status" value="1"/>
</dbReference>